<comment type="caution">
    <text evidence="1">The sequence shown here is derived from an EMBL/GenBank/DDBJ whole genome shotgun (WGS) entry which is preliminary data.</text>
</comment>
<name>A0A934VL74_9BACT</name>
<gene>
    <name evidence="1" type="ORF">JIN87_11330</name>
</gene>
<dbReference type="Pfam" id="PF14539">
    <property type="entry name" value="DUF4442"/>
    <property type="match status" value="1"/>
</dbReference>
<dbReference type="InterPro" id="IPR027961">
    <property type="entry name" value="DUF4442"/>
</dbReference>
<evidence type="ECO:0000313" key="2">
    <source>
        <dbReference type="Proteomes" id="UP000617628"/>
    </source>
</evidence>
<dbReference type="SUPFAM" id="SSF54637">
    <property type="entry name" value="Thioesterase/thiol ester dehydrase-isomerase"/>
    <property type="match status" value="1"/>
</dbReference>
<proteinExistence type="predicted"/>
<accession>A0A934VL74</accession>
<evidence type="ECO:0000313" key="1">
    <source>
        <dbReference type="EMBL" id="MBK1877461.1"/>
    </source>
</evidence>
<protein>
    <submittedName>
        <fullName evidence="1">YiiD C-terminal domain-containing protein</fullName>
    </submittedName>
</protein>
<organism evidence="1 2">
    <name type="scientific">Pelagicoccus mobilis</name>
    <dbReference type="NCBI Taxonomy" id="415221"/>
    <lineage>
        <taxon>Bacteria</taxon>
        <taxon>Pseudomonadati</taxon>
        <taxon>Verrucomicrobiota</taxon>
        <taxon>Opitutia</taxon>
        <taxon>Puniceicoccales</taxon>
        <taxon>Pelagicoccaceae</taxon>
        <taxon>Pelagicoccus</taxon>
    </lineage>
</organism>
<dbReference type="EMBL" id="JAENIL010000018">
    <property type="protein sequence ID" value="MBK1877461.1"/>
    <property type="molecule type" value="Genomic_DNA"/>
</dbReference>
<reference evidence="1" key="1">
    <citation type="submission" date="2021-01" db="EMBL/GenBank/DDBJ databases">
        <title>Modified the classification status of verrucomicrobia.</title>
        <authorList>
            <person name="Feng X."/>
        </authorList>
    </citation>
    <scope>NUCLEOTIDE SEQUENCE</scope>
    <source>
        <strain evidence="1">KCTC 13126</strain>
    </source>
</reference>
<dbReference type="Gene3D" id="3.10.129.10">
    <property type="entry name" value="Hotdog Thioesterase"/>
    <property type="match status" value="1"/>
</dbReference>
<dbReference type="Proteomes" id="UP000617628">
    <property type="component" value="Unassembled WGS sequence"/>
</dbReference>
<dbReference type="CDD" id="cd03443">
    <property type="entry name" value="PaaI_thioesterase"/>
    <property type="match status" value="1"/>
</dbReference>
<keyword evidence="2" id="KW-1185">Reference proteome</keyword>
<dbReference type="InterPro" id="IPR029069">
    <property type="entry name" value="HotDog_dom_sf"/>
</dbReference>
<dbReference type="AlphaFoldDB" id="A0A934VL74"/>
<dbReference type="RefSeq" id="WP_200355676.1">
    <property type="nucleotide sequence ID" value="NZ_JAENIL010000018.1"/>
</dbReference>
<sequence>MDLTQIPFHSLLGLERSSKTGFVFSFPDDEKYTNHIGIVHASALTSLAEITSGECIVLLSKSLPFEIVPVVCRLETRFKHPAEGAIHSRYLLKDEEFETCARRLEARGKATLAVEVEVCTSNGQQVLTGTVNYFISKK</sequence>